<evidence type="ECO:0000313" key="4">
    <source>
        <dbReference type="Proteomes" id="UP000799441"/>
    </source>
</evidence>
<proteinExistence type="predicted"/>
<dbReference type="InterPro" id="IPR054505">
    <property type="entry name" value="Myb_DNA-bind_8"/>
</dbReference>
<gene>
    <name evidence="3" type="ORF">K431DRAFT_330872</name>
</gene>
<dbReference type="Proteomes" id="UP000799441">
    <property type="component" value="Unassembled WGS sequence"/>
</dbReference>
<evidence type="ECO:0000256" key="1">
    <source>
        <dbReference type="SAM" id="MobiDB-lite"/>
    </source>
</evidence>
<evidence type="ECO:0000259" key="2">
    <source>
        <dbReference type="Pfam" id="PF22980"/>
    </source>
</evidence>
<reference evidence="3" key="1">
    <citation type="journal article" date="2020" name="Stud. Mycol.">
        <title>101 Dothideomycetes genomes: a test case for predicting lifestyles and emergence of pathogens.</title>
        <authorList>
            <person name="Haridas S."/>
            <person name="Albert R."/>
            <person name="Binder M."/>
            <person name="Bloem J."/>
            <person name="Labutti K."/>
            <person name="Salamov A."/>
            <person name="Andreopoulos B."/>
            <person name="Baker S."/>
            <person name="Barry K."/>
            <person name="Bills G."/>
            <person name="Bluhm B."/>
            <person name="Cannon C."/>
            <person name="Castanera R."/>
            <person name="Culley D."/>
            <person name="Daum C."/>
            <person name="Ezra D."/>
            <person name="Gonzalez J."/>
            <person name="Henrissat B."/>
            <person name="Kuo A."/>
            <person name="Liang C."/>
            <person name="Lipzen A."/>
            <person name="Lutzoni F."/>
            <person name="Magnuson J."/>
            <person name="Mondo S."/>
            <person name="Nolan M."/>
            <person name="Ohm R."/>
            <person name="Pangilinan J."/>
            <person name="Park H.-J."/>
            <person name="Ramirez L."/>
            <person name="Alfaro M."/>
            <person name="Sun H."/>
            <person name="Tritt A."/>
            <person name="Yoshinaga Y."/>
            <person name="Zwiers L.-H."/>
            <person name="Turgeon B."/>
            <person name="Goodwin S."/>
            <person name="Spatafora J."/>
            <person name="Crous P."/>
            <person name="Grigoriev I."/>
        </authorList>
    </citation>
    <scope>NUCLEOTIDE SEQUENCE</scope>
    <source>
        <strain evidence="3">CBS 116435</strain>
    </source>
</reference>
<protein>
    <recommendedName>
        <fullName evidence="2">Myb-like DNA-binding domain-containing protein</fullName>
    </recommendedName>
</protein>
<feature type="compositionally biased region" description="Acidic residues" evidence="1">
    <location>
        <begin position="114"/>
        <end position="123"/>
    </location>
</feature>
<feature type="domain" description="Myb-like DNA-binding" evidence="2">
    <location>
        <begin position="15"/>
        <end position="61"/>
    </location>
</feature>
<feature type="compositionally biased region" description="Gly residues" evidence="1">
    <location>
        <begin position="64"/>
        <end position="75"/>
    </location>
</feature>
<evidence type="ECO:0000313" key="3">
    <source>
        <dbReference type="EMBL" id="KAF2719574.1"/>
    </source>
</evidence>
<dbReference type="Pfam" id="PF22980">
    <property type="entry name" value="Myb_DNA-bind_8"/>
    <property type="match status" value="1"/>
</dbReference>
<comment type="caution">
    <text evidence="3">The sequence shown here is derived from an EMBL/GenBank/DDBJ whole genome shotgun (WGS) entry which is preliminary data.</text>
</comment>
<keyword evidence="4" id="KW-1185">Reference proteome</keyword>
<feature type="region of interest" description="Disordered" evidence="1">
    <location>
        <begin position="64"/>
        <end position="155"/>
    </location>
</feature>
<accession>A0A9P4Q4D7</accession>
<dbReference type="EMBL" id="MU003809">
    <property type="protein sequence ID" value="KAF2719574.1"/>
    <property type="molecule type" value="Genomic_DNA"/>
</dbReference>
<organism evidence="3 4">
    <name type="scientific">Polychaeton citri CBS 116435</name>
    <dbReference type="NCBI Taxonomy" id="1314669"/>
    <lineage>
        <taxon>Eukaryota</taxon>
        <taxon>Fungi</taxon>
        <taxon>Dikarya</taxon>
        <taxon>Ascomycota</taxon>
        <taxon>Pezizomycotina</taxon>
        <taxon>Dothideomycetes</taxon>
        <taxon>Dothideomycetidae</taxon>
        <taxon>Capnodiales</taxon>
        <taxon>Capnodiaceae</taxon>
        <taxon>Polychaeton</taxon>
    </lineage>
</organism>
<dbReference type="AlphaFoldDB" id="A0A9P4Q4D7"/>
<name>A0A9P4Q4D7_9PEZI</name>
<feature type="compositionally biased region" description="Basic and acidic residues" evidence="1">
    <location>
        <begin position="135"/>
        <end position="155"/>
    </location>
</feature>
<feature type="compositionally biased region" description="Low complexity" evidence="1">
    <location>
        <begin position="76"/>
        <end position="85"/>
    </location>
</feature>
<sequence length="155" mass="15869">MATSKPDTATFTDVEIRLIKSIIMHSTGSIDFNAEAVAQDCNYKSGKTVKDRWSQIKGKYGLAGCGGGAGGGGGSKTATAKAGSTPKKKTGKGGAGGKKTTPAKRTLGVGGGEDNNDGLDGEFEGSPTPVAKKIKKEEGVKTEEGSKKEDDEINE</sequence>